<dbReference type="InterPro" id="IPR029787">
    <property type="entry name" value="Nucleotide_cyclase"/>
</dbReference>
<evidence type="ECO:0000256" key="7">
    <source>
        <dbReference type="ARBA" id="ARBA00022741"/>
    </source>
</evidence>
<evidence type="ECO:0000313" key="15">
    <source>
        <dbReference type="EMBL" id="PIO39361.1"/>
    </source>
</evidence>
<keyword evidence="5" id="KW-0812">Transmembrane</keyword>
<keyword evidence="6" id="KW-0479">Metal-binding</keyword>
<proteinExistence type="predicted"/>
<dbReference type="GO" id="GO:0004016">
    <property type="term" value="F:adenylate cyclase activity"/>
    <property type="evidence" value="ECO:0007669"/>
    <property type="project" value="UniProtKB-EC"/>
</dbReference>
<dbReference type="InterPro" id="IPR009398">
    <property type="entry name" value="Adcy_conserved_dom"/>
</dbReference>
<evidence type="ECO:0000256" key="11">
    <source>
        <dbReference type="ARBA" id="ARBA00023136"/>
    </source>
</evidence>
<organism evidence="15 16">
    <name type="scientific">Aquarana catesbeiana</name>
    <name type="common">American bullfrog</name>
    <name type="synonym">Rana catesbeiana</name>
    <dbReference type="NCBI Taxonomy" id="8400"/>
    <lineage>
        <taxon>Eukaryota</taxon>
        <taxon>Metazoa</taxon>
        <taxon>Chordata</taxon>
        <taxon>Craniata</taxon>
        <taxon>Vertebrata</taxon>
        <taxon>Euteleostomi</taxon>
        <taxon>Amphibia</taxon>
        <taxon>Batrachia</taxon>
        <taxon>Anura</taxon>
        <taxon>Neobatrachia</taxon>
        <taxon>Ranoidea</taxon>
        <taxon>Ranidae</taxon>
        <taxon>Aquarana</taxon>
    </lineage>
</organism>
<comment type="cofactor">
    <cofactor evidence="2">
        <name>Mn(2+)</name>
        <dbReference type="ChEBI" id="CHEBI:29035"/>
    </cofactor>
</comment>
<keyword evidence="10" id="KW-1133">Transmembrane helix</keyword>
<feature type="non-terminal residue" evidence="15">
    <location>
        <position position="148"/>
    </location>
</feature>
<name>A0A2G9SIZ0_AQUCT</name>
<dbReference type="GO" id="GO:0006171">
    <property type="term" value="P:cAMP biosynthetic process"/>
    <property type="evidence" value="ECO:0007669"/>
    <property type="project" value="InterPro"/>
</dbReference>
<dbReference type="OrthoDB" id="10035433at2759"/>
<dbReference type="GO" id="GO:0005524">
    <property type="term" value="F:ATP binding"/>
    <property type="evidence" value="ECO:0007669"/>
    <property type="project" value="UniProtKB-KW"/>
</dbReference>
<keyword evidence="12" id="KW-0456">Lyase</keyword>
<feature type="region of interest" description="Disordered" evidence="13">
    <location>
        <begin position="83"/>
        <end position="109"/>
    </location>
</feature>
<dbReference type="SUPFAM" id="SSF55073">
    <property type="entry name" value="Nucleotide cyclase"/>
    <property type="match status" value="1"/>
</dbReference>
<keyword evidence="9" id="KW-0460">Magnesium</keyword>
<evidence type="ECO:0000256" key="3">
    <source>
        <dbReference type="ARBA" id="ARBA00004141"/>
    </source>
</evidence>
<dbReference type="AlphaFoldDB" id="A0A2G9SIZ0"/>
<evidence type="ECO:0000256" key="13">
    <source>
        <dbReference type="SAM" id="MobiDB-lite"/>
    </source>
</evidence>
<dbReference type="Gene3D" id="3.30.70.1230">
    <property type="entry name" value="Nucleotide cyclase"/>
    <property type="match status" value="1"/>
</dbReference>
<dbReference type="PANTHER" id="PTHR45627">
    <property type="entry name" value="ADENYLATE CYCLASE TYPE 1"/>
    <property type="match status" value="1"/>
</dbReference>
<evidence type="ECO:0000256" key="8">
    <source>
        <dbReference type="ARBA" id="ARBA00022840"/>
    </source>
</evidence>
<comment type="subcellular location">
    <subcellularLocation>
        <location evidence="3">Membrane</location>
        <topology evidence="3">Multi-pass membrane protein</topology>
    </subcellularLocation>
</comment>
<keyword evidence="8" id="KW-0067">ATP-binding</keyword>
<dbReference type="GO" id="GO:0046872">
    <property type="term" value="F:metal ion binding"/>
    <property type="evidence" value="ECO:0007669"/>
    <property type="project" value="UniProtKB-KW"/>
</dbReference>
<feature type="domain" description="Guanylate cyclase" evidence="14">
    <location>
        <begin position="1"/>
        <end position="36"/>
    </location>
</feature>
<keyword evidence="11" id="KW-0472">Membrane</keyword>
<dbReference type="GO" id="GO:0007189">
    <property type="term" value="P:adenylate cyclase-activating G protein-coupled receptor signaling pathway"/>
    <property type="evidence" value="ECO:0007669"/>
    <property type="project" value="TreeGrafter"/>
</dbReference>
<evidence type="ECO:0000313" key="16">
    <source>
        <dbReference type="Proteomes" id="UP000228934"/>
    </source>
</evidence>
<evidence type="ECO:0000256" key="12">
    <source>
        <dbReference type="ARBA" id="ARBA00023239"/>
    </source>
</evidence>
<evidence type="ECO:0000256" key="2">
    <source>
        <dbReference type="ARBA" id="ARBA00001936"/>
    </source>
</evidence>
<dbReference type="Pfam" id="PF00211">
    <property type="entry name" value="Guanylate_cyc"/>
    <property type="match status" value="1"/>
</dbReference>
<dbReference type="GO" id="GO:0007193">
    <property type="term" value="P:adenylate cyclase-inhibiting G protein-coupled receptor signaling pathway"/>
    <property type="evidence" value="ECO:0007669"/>
    <property type="project" value="TreeGrafter"/>
</dbReference>
<dbReference type="CDD" id="cd07302">
    <property type="entry name" value="CHD"/>
    <property type="match status" value="1"/>
</dbReference>
<protein>
    <recommendedName>
        <fullName evidence="4">adenylate cyclase</fullName>
        <ecNumber evidence="4">4.6.1.1</ecNumber>
    </recommendedName>
</protein>
<evidence type="ECO:0000256" key="9">
    <source>
        <dbReference type="ARBA" id="ARBA00022842"/>
    </source>
</evidence>
<dbReference type="GO" id="GO:0005886">
    <property type="term" value="C:plasma membrane"/>
    <property type="evidence" value="ECO:0007669"/>
    <property type="project" value="InterPro"/>
</dbReference>
<dbReference type="Proteomes" id="UP000228934">
    <property type="component" value="Unassembled WGS sequence"/>
</dbReference>
<evidence type="ECO:0000256" key="10">
    <source>
        <dbReference type="ARBA" id="ARBA00022989"/>
    </source>
</evidence>
<evidence type="ECO:0000256" key="4">
    <source>
        <dbReference type="ARBA" id="ARBA00012201"/>
    </source>
</evidence>
<keyword evidence="7" id="KW-0547">Nucleotide-binding</keyword>
<feature type="region of interest" description="Disordered" evidence="13">
    <location>
        <begin position="126"/>
        <end position="148"/>
    </location>
</feature>
<reference evidence="16" key="1">
    <citation type="journal article" date="2017" name="Nat. Commun.">
        <title>The North American bullfrog draft genome provides insight into hormonal regulation of long noncoding RNA.</title>
        <authorList>
            <person name="Hammond S.A."/>
            <person name="Warren R.L."/>
            <person name="Vandervalk B.P."/>
            <person name="Kucuk E."/>
            <person name="Khan H."/>
            <person name="Gibb E.A."/>
            <person name="Pandoh P."/>
            <person name="Kirk H."/>
            <person name="Zhao Y."/>
            <person name="Jones M."/>
            <person name="Mungall A.J."/>
            <person name="Coope R."/>
            <person name="Pleasance S."/>
            <person name="Moore R.A."/>
            <person name="Holt R.A."/>
            <person name="Round J.M."/>
            <person name="Ohora S."/>
            <person name="Walle B.V."/>
            <person name="Veldhoen N."/>
            <person name="Helbing C.C."/>
            <person name="Birol I."/>
        </authorList>
    </citation>
    <scope>NUCLEOTIDE SEQUENCE [LARGE SCALE GENOMIC DNA]</scope>
</reference>
<dbReference type="EMBL" id="KV924430">
    <property type="protein sequence ID" value="PIO39361.1"/>
    <property type="molecule type" value="Genomic_DNA"/>
</dbReference>
<evidence type="ECO:0000256" key="6">
    <source>
        <dbReference type="ARBA" id="ARBA00022723"/>
    </source>
</evidence>
<accession>A0A2G9SIZ0</accession>
<dbReference type="InterPro" id="IPR001054">
    <property type="entry name" value="A/G_cyclase"/>
</dbReference>
<comment type="catalytic activity">
    <reaction evidence="1">
        <text>ATP = 3',5'-cyclic AMP + diphosphate</text>
        <dbReference type="Rhea" id="RHEA:15389"/>
        <dbReference type="ChEBI" id="CHEBI:30616"/>
        <dbReference type="ChEBI" id="CHEBI:33019"/>
        <dbReference type="ChEBI" id="CHEBI:58165"/>
        <dbReference type="EC" id="4.6.1.1"/>
    </reaction>
</comment>
<dbReference type="EC" id="4.6.1.1" evidence="4"/>
<evidence type="ECO:0000256" key="5">
    <source>
        <dbReference type="ARBA" id="ARBA00022692"/>
    </source>
</evidence>
<evidence type="ECO:0000259" key="14">
    <source>
        <dbReference type="PROSITE" id="PS50125"/>
    </source>
</evidence>
<dbReference type="GO" id="GO:0035556">
    <property type="term" value="P:intracellular signal transduction"/>
    <property type="evidence" value="ECO:0007669"/>
    <property type="project" value="InterPro"/>
</dbReference>
<dbReference type="PANTHER" id="PTHR45627:SF9">
    <property type="entry name" value="ADENYLATE CYCLASE TYPE 7"/>
    <property type="match status" value="1"/>
</dbReference>
<dbReference type="Pfam" id="PF06327">
    <property type="entry name" value="Adcy_cons_dom"/>
    <property type="match status" value="1"/>
</dbReference>
<sequence>MRVGVHSGNVLCGVIGLRKWQFDVWSHDVSLANRMESAGVPGRVHITEATLKHLNGAYSVEEGHGEIRDPYLKEMDIKTYLVIDPRSRQRRSQNNHLPRPRVNDGLKVRPSVRMTRYLESWGAARPFSHLDSSEPSSTDIPVTNGKPK</sequence>
<dbReference type="PROSITE" id="PS50125">
    <property type="entry name" value="GUANYLATE_CYCLASE_2"/>
    <property type="match status" value="1"/>
</dbReference>
<keyword evidence="16" id="KW-1185">Reference proteome</keyword>
<gene>
    <name evidence="15" type="ORF">AB205_0089230</name>
</gene>
<evidence type="ECO:0000256" key="1">
    <source>
        <dbReference type="ARBA" id="ARBA00001593"/>
    </source>
</evidence>